<evidence type="ECO:0000256" key="7">
    <source>
        <dbReference type="ARBA" id="ARBA00022833"/>
    </source>
</evidence>
<dbReference type="PANTHER" id="PTHR46223:SF3">
    <property type="entry name" value="HISTONE-LYSINE N-METHYLTRANSFERASE SET-23"/>
    <property type="match status" value="1"/>
</dbReference>
<dbReference type="InterPro" id="IPR046341">
    <property type="entry name" value="SET_dom_sf"/>
</dbReference>
<keyword evidence="7" id="KW-0862">Zinc</keyword>
<evidence type="ECO:0000256" key="2">
    <source>
        <dbReference type="ARBA" id="ARBA00022454"/>
    </source>
</evidence>
<evidence type="ECO:0000256" key="1">
    <source>
        <dbReference type="ARBA" id="ARBA00004286"/>
    </source>
</evidence>
<dbReference type="SMART" id="SM00317">
    <property type="entry name" value="SET"/>
    <property type="match status" value="1"/>
</dbReference>
<keyword evidence="4" id="KW-0808">Transferase</keyword>
<reference evidence="9 10" key="1">
    <citation type="journal article" date="2016" name="Nat. Commun.">
        <title>Thousands of microbial genomes shed light on interconnected biogeochemical processes in an aquifer system.</title>
        <authorList>
            <person name="Anantharaman K."/>
            <person name="Brown C.T."/>
            <person name="Hug L.A."/>
            <person name="Sharon I."/>
            <person name="Castelle C.J."/>
            <person name="Probst A.J."/>
            <person name="Thomas B.C."/>
            <person name="Singh A."/>
            <person name="Wilkins M.J."/>
            <person name="Karaoz U."/>
            <person name="Brodie E.L."/>
            <person name="Williams K.H."/>
            <person name="Hubbard S.S."/>
            <person name="Banfield J.F."/>
        </authorList>
    </citation>
    <scope>NUCLEOTIDE SEQUENCE [LARGE SCALE GENOMIC DNA]</scope>
</reference>
<evidence type="ECO:0000313" key="10">
    <source>
        <dbReference type="Proteomes" id="UP000177659"/>
    </source>
</evidence>
<dbReference type="AlphaFoldDB" id="A0A1F6D157"/>
<evidence type="ECO:0000256" key="6">
    <source>
        <dbReference type="ARBA" id="ARBA00022723"/>
    </source>
</evidence>
<keyword evidence="5" id="KW-0949">S-adenosyl-L-methionine</keyword>
<dbReference type="GO" id="GO:0005694">
    <property type="term" value="C:chromosome"/>
    <property type="evidence" value="ECO:0007669"/>
    <property type="project" value="UniProtKB-SubCell"/>
</dbReference>
<dbReference type="GO" id="GO:0046872">
    <property type="term" value="F:metal ion binding"/>
    <property type="evidence" value="ECO:0007669"/>
    <property type="project" value="UniProtKB-KW"/>
</dbReference>
<dbReference type="InterPro" id="IPR001214">
    <property type="entry name" value="SET_dom"/>
</dbReference>
<dbReference type="EMBL" id="MFLC01000018">
    <property type="protein sequence ID" value="OGG55105.1"/>
    <property type="molecule type" value="Genomic_DNA"/>
</dbReference>
<dbReference type="GO" id="GO:0008168">
    <property type="term" value="F:methyltransferase activity"/>
    <property type="evidence" value="ECO:0007669"/>
    <property type="project" value="UniProtKB-KW"/>
</dbReference>
<comment type="subcellular location">
    <subcellularLocation>
        <location evidence="1">Chromosome</location>
    </subcellularLocation>
</comment>
<sequence length="148" mass="16806">MVYSAFVSDKKQKETKKFQVKRASRGAGLGLYTIAPFKKESFVIEYIGPVITSTKADKKGGKYLFDINSRWTIDGTIRSNIARYINHSCRPNCEAKVRGKLVKIYARRNISAGEELNYDYGKEYFDEFIKPIGCKCDACIKNHAADTQ</sequence>
<dbReference type="SUPFAM" id="SSF82199">
    <property type="entry name" value="SET domain"/>
    <property type="match status" value="1"/>
</dbReference>
<evidence type="ECO:0000259" key="8">
    <source>
        <dbReference type="PROSITE" id="PS50280"/>
    </source>
</evidence>
<proteinExistence type="predicted"/>
<dbReference type="GO" id="GO:0032259">
    <property type="term" value="P:methylation"/>
    <property type="evidence" value="ECO:0007669"/>
    <property type="project" value="UniProtKB-KW"/>
</dbReference>
<evidence type="ECO:0000313" key="9">
    <source>
        <dbReference type="EMBL" id="OGG55105.1"/>
    </source>
</evidence>
<evidence type="ECO:0000256" key="3">
    <source>
        <dbReference type="ARBA" id="ARBA00022603"/>
    </source>
</evidence>
<dbReference type="Gene3D" id="2.170.270.10">
    <property type="entry name" value="SET domain"/>
    <property type="match status" value="1"/>
</dbReference>
<evidence type="ECO:0000256" key="5">
    <source>
        <dbReference type="ARBA" id="ARBA00022691"/>
    </source>
</evidence>
<dbReference type="PANTHER" id="PTHR46223">
    <property type="entry name" value="HISTONE-LYSINE N-METHYLTRANSFERASE SUV39H"/>
    <property type="match status" value="1"/>
</dbReference>
<dbReference type="PROSITE" id="PS50280">
    <property type="entry name" value="SET"/>
    <property type="match status" value="1"/>
</dbReference>
<keyword evidence="2" id="KW-0158">Chromosome</keyword>
<dbReference type="Pfam" id="PF00856">
    <property type="entry name" value="SET"/>
    <property type="match status" value="1"/>
</dbReference>
<comment type="caution">
    <text evidence="9">The sequence shown here is derived from an EMBL/GenBank/DDBJ whole genome shotgun (WGS) entry which is preliminary data.</text>
</comment>
<feature type="domain" description="SET" evidence="8">
    <location>
        <begin position="16"/>
        <end position="121"/>
    </location>
</feature>
<accession>A0A1F6D157</accession>
<keyword evidence="3" id="KW-0489">Methyltransferase</keyword>
<keyword evidence="6" id="KW-0479">Metal-binding</keyword>
<protein>
    <recommendedName>
        <fullName evidence="8">SET domain-containing protein</fullName>
    </recommendedName>
</protein>
<dbReference type="Proteomes" id="UP000177659">
    <property type="component" value="Unassembled WGS sequence"/>
</dbReference>
<gene>
    <name evidence="9" type="ORF">A3D62_01125</name>
</gene>
<organism evidence="9 10">
    <name type="scientific">Candidatus Kaiserbacteria bacterium RIFCSPHIGHO2_02_FULL_49_11</name>
    <dbReference type="NCBI Taxonomy" id="1798489"/>
    <lineage>
        <taxon>Bacteria</taxon>
        <taxon>Candidatus Kaiseribacteriota</taxon>
    </lineage>
</organism>
<name>A0A1F6D157_9BACT</name>
<evidence type="ECO:0000256" key="4">
    <source>
        <dbReference type="ARBA" id="ARBA00022679"/>
    </source>
</evidence>
<dbReference type="InterPro" id="IPR050973">
    <property type="entry name" value="H3K9_Histone-Lys_N-MTase"/>
</dbReference>